<dbReference type="RefSeq" id="WP_044487007.1">
    <property type="nucleotide sequence ID" value="NZ_KK328284.1"/>
</dbReference>
<evidence type="ECO:0000256" key="1">
    <source>
        <dbReference type="SAM" id="MobiDB-lite"/>
    </source>
</evidence>
<dbReference type="EMBL" id="JLXW01000011">
    <property type="protein sequence ID" value="KBZ59006.1"/>
    <property type="molecule type" value="Genomic_DNA"/>
</dbReference>
<evidence type="ECO:0000256" key="2">
    <source>
        <dbReference type="SAM" id="Phobius"/>
    </source>
</evidence>
<gene>
    <name evidence="3" type="ORF">K875_04561</name>
</gene>
<accession>A0A051TRQ3</accession>
<keyword evidence="2" id="KW-1133">Transmembrane helix</keyword>
<feature type="compositionally biased region" description="Basic and acidic residues" evidence="1">
    <location>
        <begin position="171"/>
        <end position="180"/>
    </location>
</feature>
<protein>
    <recommendedName>
        <fullName evidence="5">Integral membrane protein</fullName>
    </recommendedName>
</protein>
<dbReference type="Proteomes" id="UP000025947">
    <property type="component" value="Unassembled WGS sequence"/>
</dbReference>
<feature type="region of interest" description="Disordered" evidence="1">
    <location>
        <begin position="160"/>
        <end position="180"/>
    </location>
</feature>
<comment type="caution">
    <text evidence="3">The sequence shown here is derived from an EMBL/GenBank/DDBJ whole genome shotgun (WGS) entry which is preliminary data.</text>
</comment>
<keyword evidence="2" id="KW-0812">Transmembrane</keyword>
<organism evidence="3 4">
    <name type="scientific">Mycobacterium [tuberculosis] TKK-01-0051</name>
    <dbReference type="NCBI Taxonomy" id="1324261"/>
    <lineage>
        <taxon>Bacteria</taxon>
        <taxon>Bacillati</taxon>
        <taxon>Actinomycetota</taxon>
        <taxon>Actinomycetes</taxon>
        <taxon>Mycobacteriales</taxon>
        <taxon>Mycobacteriaceae</taxon>
        <taxon>Mycobacterium</taxon>
        <taxon>Mycobacterium avium complex (MAC)</taxon>
    </lineage>
</organism>
<evidence type="ECO:0000313" key="3">
    <source>
        <dbReference type="EMBL" id="KBZ59006.1"/>
    </source>
</evidence>
<feature type="transmembrane region" description="Helical" evidence="2">
    <location>
        <begin position="44"/>
        <end position="64"/>
    </location>
</feature>
<keyword evidence="2" id="KW-0472">Membrane</keyword>
<keyword evidence="4" id="KW-1185">Reference proteome</keyword>
<proteinExistence type="predicted"/>
<feature type="region of interest" description="Disordered" evidence="1">
    <location>
        <begin position="1"/>
        <end position="23"/>
    </location>
</feature>
<dbReference type="Pfam" id="PF06210">
    <property type="entry name" value="DUF1003"/>
    <property type="match status" value="1"/>
</dbReference>
<dbReference type="AlphaFoldDB" id="A0A051TRQ3"/>
<dbReference type="PANTHER" id="PTHR41386:SF1">
    <property type="entry name" value="MEMBRANE PROTEIN"/>
    <property type="match status" value="1"/>
</dbReference>
<dbReference type="PANTHER" id="PTHR41386">
    <property type="entry name" value="INTEGRAL MEMBRANE PROTEIN-RELATED"/>
    <property type="match status" value="1"/>
</dbReference>
<dbReference type="HOGENOM" id="CLU_077948_0_2_11"/>
<name>A0A051TRQ3_9MYCO</name>
<dbReference type="InterPro" id="IPR010406">
    <property type="entry name" value="DUF1003"/>
</dbReference>
<dbReference type="PATRIC" id="fig|1324261.3.peg.4598"/>
<sequence length="180" mass="20102">MSKSSAPRGLYTPRTSRRYSPRLDPEAVGQITESIARFFGTGRYLLIQSVVVVAWIAFNLIAVAERFDPYPFILLNLAFSTQAAYAAPLILLAQNRQENRDRVALEQDRRRAAETKADTEYLARELAALRLAVGEGVTREYLRHELDDLRELLSNLLPETADGGPVPAGDGLERTAKKSR</sequence>
<evidence type="ECO:0000313" key="4">
    <source>
        <dbReference type="Proteomes" id="UP000025947"/>
    </source>
</evidence>
<reference evidence="3 4" key="1">
    <citation type="submission" date="2014-04" db="EMBL/GenBank/DDBJ databases">
        <title>The Genome Sequence of Mycobacterium tuberculosis TKK-01-0051.</title>
        <authorList>
            <consortium name="The Broad Institute Genomics Platform"/>
            <consortium name="The Broad Institute Genome Sequencing Center for Infectious Disease"/>
            <person name="Earl A.M."/>
            <person name="Cohen K."/>
            <person name="Pym A."/>
            <person name="Bishai W."/>
            <person name="Maharaj K."/>
            <person name="Desjardins C."/>
            <person name="Abeel T."/>
            <person name="Young S."/>
            <person name="Zeng Q."/>
            <person name="Gargeya S."/>
            <person name="Abouelleil A."/>
            <person name="Alvarado L."/>
            <person name="Chapman S.B."/>
            <person name="Gainer-Dewar J."/>
            <person name="Goldberg J."/>
            <person name="Griggs A."/>
            <person name="Gujja S."/>
            <person name="Hansen M."/>
            <person name="Howarth C."/>
            <person name="Imamovic A."/>
            <person name="Larimer J."/>
            <person name="Murphy C."/>
            <person name="Naylor J."/>
            <person name="Pearson M."/>
            <person name="Poon T.W."/>
            <person name="Priest M."/>
            <person name="Roberts A."/>
            <person name="Saif S."/>
            <person name="Shea T."/>
            <person name="Sykes S."/>
            <person name="Wortman J."/>
            <person name="Nusbaum C."/>
            <person name="Birren B."/>
        </authorList>
    </citation>
    <scope>NUCLEOTIDE SEQUENCE [LARGE SCALE GENOMIC DNA]</scope>
    <source>
        <strain evidence="3 4">TKK-01-0051</strain>
    </source>
</reference>
<feature type="transmembrane region" description="Helical" evidence="2">
    <location>
        <begin position="70"/>
        <end position="92"/>
    </location>
</feature>
<evidence type="ECO:0008006" key="5">
    <source>
        <dbReference type="Google" id="ProtNLM"/>
    </source>
</evidence>